<dbReference type="Gene3D" id="3.30.70.330">
    <property type="match status" value="1"/>
</dbReference>
<dbReference type="PANTHER" id="PTHR48027">
    <property type="entry name" value="HETEROGENEOUS NUCLEAR RIBONUCLEOPROTEIN 87F-RELATED"/>
    <property type="match status" value="1"/>
</dbReference>
<feature type="region of interest" description="Disordered" evidence="3">
    <location>
        <begin position="110"/>
        <end position="193"/>
    </location>
</feature>
<feature type="domain" description="RRM" evidence="4">
    <location>
        <begin position="488"/>
        <end position="566"/>
    </location>
</feature>
<dbReference type="InterPro" id="IPR052462">
    <property type="entry name" value="SLIRP/GR-RBP-like"/>
</dbReference>
<sequence length="566" mass="64948">MVPNCNYYIILAGYWFHMENMDDSTLARESDLNFAVDNIEKAYRYADEKRFERRDCFNEDLNQHEQQSPPSIHADVDFKYEISESLPEKSYPVPTESDQDSAIETKFVHEQERTESPFKDNNHYQGEMDQLHGSNFLNPSSQSKSQTFHNEMGTEDSAHSQESPLTERANQGVGEDDSNVGMPTAVPPAGRAKMIYSERPQYESVKSSIHEVEREASDQWKEQLLSSPKLHRWDNENQKDESPGQNNNPGIGSSDIQSLGRIVRGSISPRIKRQMSLSPEDSPSCHLLNNHEHLPSHQGSQDQSLAPRSHSQHISSPDHYLPPTQGIRQFSHPRDSSALKRIPASPRLHGSPPRSHGSPPRSYRSPPRSHRSPPRSHRSPPRSHRSPPRSHRSPPRSHHSQSNYGRRDRLESRSPIQHRDSYGYQRAYRERSRSRSPCSRAHHRSTRGRHSPMQRSPSPENHSRHQSPRRKPWSPPPNRKTGLGKPGRNLFVAGFSFLTTERDLERKFSRYGRVRDVRIVRDKRSGDSRGFGFLTLERDVDADAAIRALDETEWNGRIILVEKSKT</sequence>
<name>A0A6J5UPM2_PRUAR</name>
<gene>
    <name evidence="5" type="ORF">CURHAP_LOCUS27775</name>
</gene>
<dbReference type="InterPro" id="IPR000504">
    <property type="entry name" value="RRM_dom"/>
</dbReference>
<feature type="compositionally biased region" description="Basic and acidic residues" evidence="3">
    <location>
        <begin position="405"/>
        <end position="433"/>
    </location>
</feature>
<dbReference type="AlphaFoldDB" id="A0A6J5UPM2"/>
<feature type="compositionally biased region" description="Polar residues" evidence="3">
    <location>
        <begin position="297"/>
        <end position="306"/>
    </location>
</feature>
<evidence type="ECO:0000313" key="6">
    <source>
        <dbReference type="Proteomes" id="UP000507222"/>
    </source>
</evidence>
<protein>
    <recommendedName>
        <fullName evidence="4">RRM domain-containing protein</fullName>
    </recommendedName>
</protein>
<evidence type="ECO:0000256" key="2">
    <source>
        <dbReference type="PROSITE-ProRule" id="PRU00176"/>
    </source>
</evidence>
<evidence type="ECO:0000259" key="4">
    <source>
        <dbReference type="PROSITE" id="PS50102"/>
    </source>
</evidence>
<feature type="compositionally biased region" description="Polar residues" evidence="3">
    <location>
        <begin position="243"/>
        <end position="257"/>
    </location>
</feature>
<dbReference type="EMBL" id="CAEKDK010000004">
    <property type="protein sequence ID" value="CAB4277823.1"/>
    <property type="molecule type" value="Genomic_DNA"/>
</dbReference>
<keyword evidence="1 2" id="KW-0694">RNA-binding</keyword>
<feature type="compositionally biased region" description="Low complexity" evidence="3">
    <location>
        <begin position="349"/>
        <end position="366"/>
    </location>
</feature>
<accession>A0A6J5UPM2</accession>
<dbReference type="InterPro" id="IPR012677">
    <property type="entry name" value="Nucleotide-bd_a/b_plait_sf"/>
</dbReference>
<proteinExistence type="predicted"/>
<dbReference type="InterPro" id="IPR035979">
    <property type="entry name" value="RBD_domain_sf"/>
</dbReference>
<feature type="compositionally biased region" description="Basic residues" evidence="3">
    <location>
        <begin position="440"/>
        <end position="452"/>
    </location>
</feature>
<evidence type="ECO:0000256" key="3">
    <source>
        <dbReference type="SAM" id="MobiDB-lite"/>
    </source>
</evidence>
<reference evidence="5 6" key="1">
    <citation type="submission" date="2020-05" db="EMBL/GenBank/DDBJ databases">
        <authorList>
            <person name="Campoy J."/>
            <person name="Schneeberger K."/>
            <person name="Spophaly S."/>
        </authorList>
    </citation>
    <scope>NUCLEOTIDE SEQUENCE [LARGE SCALE GENOMIC DNA]</scope>
    <source>
        <strain evidence="5">PruArmRojPasFocal</strain>
    </source>
</reference>
<feature type="compositionally biased region" description="Basic and acidic residues" evidence="3">
    <location>
        <begin position="231"/>
        <end position="242"/>
    </location>
</feature>
<dbReference type="Proteomes" id="UP000507222">
    <property type="component" value="Unassembled WGS sequence"/>
</dbReference>
<feature type="compositionally biased region" description="Polar residues" evidence="3">
    <location>
        <begin position="132"/>
        <end position="149"/>
    </location>
</feature>
<evidence type="ECO:0000313" key="5">
    <source>
        <dbReference type="EMBL" id="CAB4277823.1"/>
    </source>
</evidence>
<dbReference type="GO" id="GO:0003723">
    <property type="term" value="F:RNA binding"/>
    <property type="evidence" value="ECO:0007669"/>
    <property type="project" value="UniProtKB-UniRule"/>
</dbReference>
<feature type="compositionally biased region" description="Basic residues" evidence="3">
    <location>
        <begin position="367"/>
        <end position="399"/>
    </location>
</feature>
<dbReference type="PROSITE" id="PS50102">
    <property type="entry name" value="RRM"/>
    <property type="match status" value="1"/>
</dbReference>
<dbReference type="SMART" id="SM00360">
    <property type="entry name" value="RRM"/>
    <property type="match status" value="1"/>
</dbReference>
<organism evidence="5 6">
    <name type="scientific">Prunus armeniaca</name>
    <name type="common">Apricot</name>
    <name type="synonym">Armeniaca vulgaris</name>
    <dbReference type="NCBI Taxonomy" id="36596"/>
    <lineage>
        <taxon>Eukaryota</taxon>
        <taxon>Viridiplantae</taxon>
        <taxon>Streptophyta</taxon>
        <taxon>Embryophyta</taxon>
        <taxon>Tracheophyta</taxon>
        <taxon>Spermatophyta</taxon>
        <taxon>Magnoliopsida</taxon>
        <taxon>eudicotyledons</taxon>
        <taxon>Gunneridae</taxon>
        <taxon>Pentapetalae</taxon>
        <taxon>rosids</taxon>
        <taxon>fabids</taxon>
        <taxon>Rosales</taxon>
        <taxon>Rosaceae</taxon>
        <taxon>Amygdaloideae</taxon>
        <taxon>Amygdaleae</taxon>
        <taxon>Prunus</taxon>
    </lineage>
</organism>
<feature type="region of interest" description="Disordered" evidence="3">
    <location>
        <begin position="226"/>
        <end position="260"/>
    </location>
</feature>
<dbReference type="Pfam" id="PF00076">
    <property type="entry name" value="RRM_1"/>
    <property type="match status" value="1"/>
</dbReference>
<dbReference type="FunFam" id="3.30.70.330:FF:000535">
    <property type="entry name" value="Serine/arginine-rich splicing factor SR45a"/>
    <property type="match status" value="1"/>
</dbReference>
<feature type="region of interest" description="Disordered" evidence="3">
    <location>
        <begin position="272"/>
        <end position="487"/>
    </location>
</feature>
<feature type="compositionally biased region" description="Basic and acidic residues" evidence="3">
    <location>
        <begin position="110"/>
        <end position="122"/>
    </location>
</feature>
<evidence type="ECO:0000256" key="1">
    <source>
        <dbReference type="ARBA" id="ARBA00022884"/>
    </source>
</evidence>
<dbReference type="SUPFAM" id="SSF54928">
    <property type="entry name" value="RNA-binding domain, RBD"/>
    <property type="match status" value="1"/>
</dbReference>